<dbReference type="InterPro" id="IPR001547">
    <property type="entry name" value="Glyco_hydro_5"/>
</dbReference>
<feature type="compositionally biased region" description="Low complexity" evidence="4">
    <location>
        <begin position="1018"/>
        <end position="1037"/>
    </location>
</feature>
<feature type="compositionally biased region" description="Polar residues" evidence="4">
    <location>
        <begin position="260"/>
        <end position="269"/>
    </location>
</feature>
<feature type="compositionally biased region" description="Low complexity" evidence="4">
    <location>
        <begin position="966"/>
        <end position="975"/>
    </location>
</feature>
<evidence type="ECO:0000256" key="3">
    <source>
        <dbReference type="ARBA" id="ARBA00023295"/>
    </source>
</evidence>
<feature type="compositionally biased region" description="Pro residues" evidence="4">
    <location>
        <begin position="1038"/>
        <end position="1056"/>
    </location>
</feature>
<dbReference type="PROSITE" id="PS00659">
    <property type="entry name" value="GLYCOSYL_HYDROL_F5"/>
    <property type="match status" value="1"/>
</dbReference>
<feature type="chain" id="PRO_5046184911" description="Glycoside hydrolase family 5 domain-containing protein" evidence="5">
    <location>
        <begin position="25"/>
        <end position="1238"/>
    </location>
</feature>
<keyword evidence="8" id="KW-1185">Reference proteome</keyword>
<evidence type="ECO:0000256" key="1">
    <source>
        <dbReference type="ARBA" id="ARBA00005641"/>
    </source>
</evidence>
<feature type="compositionally biased region" description="Low complexity" evidence="4">
    <location>
        <begin position="1103"/>
        <end position="1118"/>
    </location>
</feature>
<feature type="compositionally biased region" description="Low complexity" evidence="4">
    <location>
        <begin position="163"/>
        <end position="180"/>
    </location>
</feature>
<dbReference type="InterPro" id="IPR018087">
    <property type="entry name" value="Glyco_hydro_5_CS"/>
</dbReference>
<feature type="compositionally biased region" description="Low complexity" evidence="4">
    <location>
        <begin position="347"/>
        <end position="356"/>
    </location>
</feature>
<dbReference type="InterPro" id="IPR017853">
    <property type="entry name" value="GH"/>
</dbReference>
<evidence type="ECO:0000256" key="2">
    <source>
        <dbReference type="ARBA" id="ARBA00022801"/>
    </source>
</evidence>
<feature type="domain" description="Glycoside hydrolase family 5" evidence="6">
    <location>
        <begin position="676"/>
        <end position="926"/>
    </location>
</feature>
<dbReference type="Pfam" id="PF00150">
    <property type="entry name" value="Cellulase"/>
    <property type="match status" value="1"/>
</dbReference>
<evidence type="ECO:0000256" key="4">
    <source>
        <dbReference type="SAM" id="MobiDB-lite"/>
    </source>
</evidence>
<feature type="region of interest" description="Disordered" evidence="4">
    <location>
        <begin position="959"/>
        <end position="1122"/>
    </location>
</feature>
<keyword evidence="5" id="KW-0732">Signal</keyword>
<feature type="region of interest" description="Disordered" evidence="4">
    <location>
        <begin position="247"/>
        <end position="279"/>
    </location>
</feature>
<dbReference type="SUPFAM" id="SSF51445">
    <property type="entry name" value="(Trans)glycosidases"/>
    <property type="match status" value="1"/>
</dbReference>
<dbReference type="PANTHER" id="PTHR48125:SF10">
    <property type="entry name" value="OS12G0136300 PROTEIN"/>
    <property type="match status" value="1"/>
</dbReference>
<keyword evidence="3" id="KW-0326">Glycosidase</keyword>
<name>A0ABR2YPA1_9CHLO</name>
<dbReference type="EMBL" id="JALJOT010000007">
    <property type="protein sequence ID" value="KAK9908753.1"/>
    <property type="molecule type" value="Genomic_DNA"/>
</dbReference>
<comment type="caution">
    <text evidence="7">The sequence shown here is derived from an EMBL/GenBank/DDBJ whole genome shotgun (WGS) entry which is preliminary data.</text>
</comment>
<sequence>MAACRLRLPLLAILLGSALHFCAAAETSSSTASTGTWASGKTASFEAAPVLAPAGWPSAKASAPAGWSAKAPAPAGWTAKAPAPVGWSAAKASAPAGWSAKAPAPAGWPAGKAAVPTGWSAEKATASTNDKAEAWSDHASARAPAASKWTANATAWAPGAAKWAAGPAKGPAPARKQPGAYVKAPGGKESQPSDYVPESIRDIKWSPDGSAGNATARVYPTQADPQRARPQLSGAEATYAAYAGTGAGDARSHTLDRSRMASNSGTTGAAFQGESKPAVDGSHTLDAQRMTNPDALPFQALGSQQYIPRGYEDVASRVNGEVVIPDDVAVNSDNIGAPLPPSGDLGGSAAAAAPAPAPSANITLPAELAPDVNATWHLVDSPVGATCEVLMRPYIILQDGHTNPNLWGAIEADRPPTSSPPLDFLRGSVDLRIFNNATQDLAVPYTLTVVSPPSVNYESASNMEVVSSGPNGIGNLTAVLPDMAIPSGTNLKANVTFTVNATNQDFFPRHVLLNGQPCQLRIGLDLNVPIPTVLPNGTLIEDNEQPVSVTLGQFIGAKGEPLTIKGINWFGFETASTSVDGLWQGPNAITQNFDTVAWRIKLLGFNTIRLPFSFQVLFNMVPRSYTTACTPTTADAVKQSVIPPGVTTPAGVDPPTLIAPGDAIGASGVCNADLPNTTGYARFLYVVRFLAANGFYVLIDNHLSFDNTAVTDTAQWLTWWGQLMTDIAALPSTRNRVMVDIMNEPDVLGLRWQGTTPDMTSLYLAAMEKIYPISPTTLFFVEGGGQLPYSMCWGDGFVTDPAIIAANGLSDPNLFFTTLLSKPYLNNVVISPHYYPPSISQAKTGVSGADLWKRMQNSFGYLTSGQGYQGHVFPLVFGETGSMYLTQADVLFLSDMAKYMKNDPAVTGYPHATLNHLMWWSWNPNSGDTGGIVQDDWLTVIWNKIDFLINAIGAPADAVPPPVETTPPTEATTPPTSQPIIAPQQTEQPALKPPQREQPSVQPSQTEQPSVRPPQQDPPVETTAPENTTATPTDTTATPPPETTEPSPTTPAPPTTPSQTTPAPVTTPPETTPTVTSPPETTPAPETMLPQTTLPVTTPPQTTPAATSPPQTTPAPGGSTSGGSCVVHASLGSVWSGGSGIWKASLDLHLQATGDSAVTVPYTLKLSNSAYTAMDSSWTWEASMAGSGTVSGQVSQSWAELMKQGGNTVDVGGIVVGSSQSLLPTQASINGVSCELKT</sequence>
<evidence type="ECO:0000313" key="7">
    <source>
        <dbReference type="EMBL" id="KAK9908753.1"/>
    </source>
</evidence>
<reference evidence="7 8" key="1">
    <citation type="journal article" date="2024" name="Nat. Commun.">
        <title>Phylogenomics reveals the evolutionary origins of lichenization in chlorophyte algae.</title>
        <authorList>
            <person name="Puginier C."/>
            <person name="Libourel C."/>
            <person name="Otte J."/>
            <person name="Skaloud P."/>
            <person name="Haon M."/>
            <person name="Grisel S."/>
            <person name="Petersen M."/>
            <person name="Berrin J.G."/>
            <person name="Delaux P.M."/>
            <person name="Dal Grande F."/>
            <person name="Keller J."/>
        </authorList>
    </citation>
    <scope>NUCLEOTIDE SEQUENCE [LARGE SCALE GENOMIC DNA]</scope>
    <source>
        <strain evidence="7 8">SAG 216-7</strain>
    </source>
</reference>
<dbReference type="PANTHER" id="PTHR48125">
    <property type="entry name" value="LP07818P1"/>
    <property type="match status" value="1"/>
</dbReference>
<evidence type="ECO:0000313" key="8">
    <source>
        <dbReference type="Proteomes" id="UP001491310"/>
    </source>
</evidence>
<feature type="region of interest" description="Disordered" evidence="4">
    <location>
        <begin position="163"/>
        <end position="196"/>
    </location>
</feature>
<proteinExistence type="inferred from homology"/>
<feature type="signal peptide" evidence="5">
    <location>
        <begin position="1"/>
        <end position="24"/>
    </location>
</feature>
<accession>A0ABR2YPA1</accession>
<feature type="compositionally biased region" description="Basic and acidic residues" evidence="4">
    <location>
        <begin position="250"/>
        <end position="259"/>
    </location>
</feature>
<evidence type="ECO:0000256" key="5">
    <source>
        <dbReference type="SAM" id="SignalP"/>
    </source>
</evidence>
<dbReference type="Proteomes" id="UP001491310">
    <property type="component" value="Unassembled WGS sequence"/>
</dbReference>
<keyword evidence="2" id="KW-0378">Hydrolase</keyword>
<dbReference type="PRINTS" id="PR01217">
    <property type="entry name" value="PRICHEXTENSN"/>
</dbReference>
<feature type="compositionally biased region" description="Low complexity" evidence="4">
    <location>
        <begin position="1072"/>
        <end position="1096"/>
    </location>
</feature>
<dbReference type="Gene3D" id="3.20.20.80">
    <property type="entry name" value="Glycosidases"/>
    <property type="match status" value="1"/>
</dbReference>
<comment type="similarity">
    <text evidence="1">Belongs to the glycosyl hydrolase 5 (cellulase A) family.</text>
</comment>
<evidence type="ECO:0000259" key="6">
    <source>
        <dbReference type="Pfam" id="PF00150"/>
    </source>
</evidence>
<gene>
    <name evidence="7" type="ORF">WJX75_002351</name>
</gene>
<feature type="region of interest" description="Disordered" evidence="4">
    <location>
        <begin position="334"/>
        <end position="356"/>
    </location>
</feature>
<protein>
    <recommendedName>
        <fullName evidence="6">Glycoside hydrolase family 5 domain-containing protein</fullName>
    </recommendedName>
</protein>
<feature type="compositionally biased region" description="Polar residues" evidence="4">
    <location>
        <begin position="997"/>
        <end position="1009"/>
    </location>
</feature>
<organism evidence="7 8">
    <name type="scientific">Coccomyxa subellipsoidea</name>
    <dbReference type="NCBI Taxonomy" id="248742"/>
    <lineage>
        <taxon>Eukaryota</taxon>
        <taxon>Viridiplantae</taxon>
        <taxon>Chlorophyta</taxon>
        <taxon>core chlorophytes</taxon>
        <taxon>Trebouxiophyceae</taxon>
        <taxon>Trebouxiophyceae incertae sedis</taxon>
        <taxon>Coccomyxaceae</taxon>
        <taxon>Coccomyxa</taxon>
    </lineage>
</organism>